<gene>
    <name evidence="13" type="primary">secG</name>
    <name evidence="13" type="ORF">VSS37_15680</name>
</gene>
<comment type="caution">
    <text evidence="11">Lacks conserved residue(s) required for the propagation of feature annotation.</text>
</comment>
<comment type="caution">
    <text evidence="13">The sequence shown here is derived from an EMBL/GenBank/DDBJ whole genome shotgun (WGS) entry which is preliminary data.</text>
</comment>
<dbReference type="PRINTS" id="PR01651">
    <property type="entry name" value="SECGEXPORT"/>
</dbReference>
<keyword evidence="6 11" id="KW-0812">Transmembrane</keyword>
<evidence type="ECO:0000256" key="11">
    <source>
        <dbReference type="RuleBase" id="RU365087"/>
    </source>
</evidence>
<comment type="subcellular location">
    <subcellularLocation>
        <location evidence="1 11">Cell membrane</location>
        <topology evidence="1 11">Multi-pass membrane protein</topology>
    </subcellularLocation>
</comment>
<dbReference type="EMBL" id="JAYMYJ010000133">
    <property type="protein sequence ID" value="MEB4592427.1"/>
    <property type="molecule type" value="Genomic_DNA"/>
</dbReference>
<name>A0ABU6D0W3_9GAMM</name>
<keyword evidence="5 11" id="KW-1003">Cell membrane</keyword>
<comment type="similarity">
    <text evidence="2 11">Belongs to the SecG family.</text>
</comment>
<accession>A0ABU6D0W3</accession>
<evidence type="ECO:0000256" key="10">
    <source>
        <dbReference type="ARBA" id="ARBA00023136"/>
    </source>
</evidence>
<dbReference type="Pfam" id="PF03840">
    <property type="entry name" value="SecG"/>
    <property type="match status" value="1"/>
</dbReference>
<keyword evidence="7 11" id="KW-0653">Protein transport</keyword>
<evidence type="ECO:0000256" key="5">
    <source>
        <dbReference type="ARBA" id="ARBA00022475"/>
    </source>
</evidence>
<feature type="transmembrane region" description="Helical" evidence="11">
    <location>
        <begin position="52"/>
        <end position="75"/>
    </location>
</feature>
<protein>
    <recommendedName>
        <fullName evidence="3 11">Protein-export membrane protein SecG</fullName>
    </recommendedName>
</protein>
<dbReference type="NCBIfam" id="TIGR00810">
    <property type="entry name" value="secG"/>
    <property type="match status" value="1"/>
</dbReference>
<reference evidence="14" key="1">
    <citation type="submission" date="2023-07" db="EMBL/GenBank/DDBJ databases">
        <title>The carbon used by Thiothrix.</title>
        <authorList>
            <person name="Chen L."/>
        </authorList>
    </citation>
    <scope>NUCLEOTIDE SEQUENCE [LARGE SCALE GENOMIC DNA]</scope>
</reference>
<dbReference type="Proteomes" id="UP001308005">
    <property type="component" value="Unassembled WGS sequence"/>
</dbReference>
<evidence type="ECO:0000256" key="1">
    <source>
        <dbReference type="ARBA" id="ARBA00004651"/>
    </source>
</evidence>
<keyword evidence="9 11" id="KW-0811">Translocation</keyword>
<evidence type="ECO:0000256" key="12">
    <source>
        <dbReference type="SAM" id="MobiDB-lite"/>
    </source>
</evidence>
<evidence type="ECO:0000256" key="2">
    <source>
        <dbReference type="ARBA" id="ARBA00008445"/>
    </source>
</evidence>
<evidence type="ECO:0000313" key="14">
    <source>
        <dbReference type="Proteomes" id="UP001308005"/>
    </source>
</evidence>
<keyword evidence="4 11" id="KW-0813">Transport</keyword>
<sequence length="182" mass="18006">MLYHVLLIVQVVVSVGIIVLVLMQQGKGADAGAAFGSGASGTVFGARGSANFLSRATAILATVFFLNSITLAFLASGQTIKGGSIMDSSAHVDAKKPEVAPVAPSGDVPPAPGENAAGKPQEGDVPLVPPSGGVGVSGKPDAPVQEVSQPEPKVPAEEANTTGVGVGAGQAQGGEKTVQEKQ</sequence>
<evidence type="ECO:0000256" key="3">
    <source>
        <dbReference type="ARBA" id="ARBA00017876"/>
    </source>
</evidence>
<evidence type="ECO:0000313" key="13">
    <source>
        <dbReference type="EMBL" id="MEB4592427.1"/>
    </source>
</evidence>
<keyword evidence="8 11" id="KW-1133">Transmembrane helix</keyword>
<keyword evidence="14" id="KW-1185">Reference proteome</keyword>
<evidence type="ECO:0000256" key="8">
    <source>
        <dbReference type="ARBA" id="ARBA00022989"/>
    </source>
</evidence>
<proteinExistence type="inferred from homology"/>
<comment type="function">
    <text evidence="11">Involved in protein export. Participates in an early event of protein translocation.</text>
</comment>
<feature type="region of interest" description="Disordered" evidence="12">
    <location>
        <begin position="96"/>
        <end position="182"/>
    </location>
</feature>
<dbReference type="PANTHER" id="PTHR34182">
    <property type="entry name" value="PROTEIN-EXPORT MEMBRANE PROTEIN SECG"/>
    <property type="match status" value="1"/>
</dbReference>
<evidence type="ECO:0000256" key="4">
    <source>
        <dbReference type="ARBA" id="ARBA00022448"/>
    </source>
</evidence>
<evidence type="ECO:0000256" key="6">
    <source>
        <dbReference type="ARBA" id="ARBA00022692"/>
    </source>
</evidence>
<dbReference type="InterPro" id="IPR004692">
    <property type="entry name" value="SecG"/>
</dbReference>
<keyword evidence="10 11" id="KW-0472">Membrane</keyword>
<organism evidence="13 14">
    <name type="scientific">Candidatus Thiothrix phosphatis</name>
    <dbReference type="NCBI Taxonomy" id="3112415"/>
    <lineage>
        <taxon>Bacteria</taxon>
        <taxon>Pseudomonadati</taxon>
        <taxon>Pseudomonadota</taxon>
        <taxon>Gammaproteobacteria</taxon>
        <taxon>Thiotrichales</taxon>
        <taxon>Thiotrichaceae</taxon>
        <taxon>Thiothrix</taxon>
    </lineage>
</organism>
<evidence type="ECO:0000256" key="9">
    <source>
        <dbReference type="ARBA" id="ARBA00023010"/>
    </source>
</evidence>
<evidence type="ECO:0000256" key="7">
    <source>
        <dbReference type="ARBA" id="ARBA00022927"/>
    </source>
</evidence>
<dbReference type="PANTHER" id="PTHR34182:SF1">
    <property type="entry name" value="PROTEIN-EXPORT MEMBRANE PROTEIN SECG"/>
    <property type="match status" value="1"/>
</dbReference>